<evidence type="ECO:0008006" key="5">
    <source>
        <dbReference type="Google" id="ProtNLM"/>
    </source>
</evidence>
<keyword evidence="2" id="KW-0808">Transferase</keyword>
<evidence type="ECO:0000256" key="2">
    <source>
        <dbReference type="ARBA" id="ARBA00022679"/>
    </source>
</evidence>
<dbReference type="PANTHER" id="PTHR30160:SF1">
    <property type="entry name" value="LIPOPOLYSACCHARIDE 1,2-N-ACETYLGLUCOSAMINETRANSFERASE-RELATED"/>
    <property type="match status" value="1"/>
</dbReference>
<comment type="caution">
    <text evidence="3">The sequence shown here is derived from an EMBL/GenBank/DDBJ whole genome shotgun (WGS) entry which is preliminary data.</text>
</comment>
<gene>
    <name evidence="3" type="ORF">CKO28_15695</name>
</gene>
<accession>A0ABS1DHA4</accession>
<organism evidence="3 4">
    <name type="scientific">Rhodovibrio sodomensis</name>
    <dbReference type="NCBI Taxonomy" id="1088"/>
    <lineage>
        <taxon>Bacteria</taxon>
        <taxon>Pseudomonadati</taxon>
        <taxon>Pseudomonadota</taxon>
        <taxon>Alphaproteobacteria</taxon>
        <taxon>Rhodospirillales</taxon>
        <taxon>Rhodovibrionaceae</taxon>
        <taxon>Rhodovibrio</taxon>
    </lineage>
</organism>
<protein>
    <recommendedName>
        <fullName evidence="5">Glycosyl transferase</fullName>
    </recommendedName>
</protein>
<evidence type="ECO:0000256" key="1">
    <source>
        <dbReference type="ARBA" id="ARBA00022676"/>
    </source>
</evidence>
<dbReference type="SUPFAM" id="SSF53756">
    <property type="entry name" value="UDP-Glycosyltransferase/glycogen phosphorylase"/>
    <property type="match status" value="1"/>
</dbReference>
<dbReference type="PANTHER" id="PTHR30160">
    <property type="entry name" value="TETRAACYLDISACCHARIDE 4'-KINASE-RELATED"/>
    <property type="match status" value="1"/>
</dbReference>
<keyword evidence="1" id="KW-0328">Glycosyltransferase</keyword>
<dbReference type="InterPro" id="IPR051199">
    <property type="entry name" value="LPS_LOS_Heptosyltrfase"/>
</dbReference>
<dbReference type="Gene3D" id="3.40.50.2000">
    <property type="entry name" value="Glycogen Phosphorylase B"/>
    <property type="match status" value="2"/>
</dbReference>
<keyword evidence="4" id="KW-1185">Reference proteome</keyword>
<reference evidence="3 4" key="1">
    <citation type="journal article" date="2020" name="Microorganisms">
        <title>Osmotic Adaptation and Compatible Solute Biosynthesis of Phototrophic Bacteria as Revealed from Genome Analyses.</title>
        <authorList>
            <person name="Imhoff J.F."/>
            <person name="Rahn T."/>
            <person name="Kunzel S."/>
            <person name="Keller A."/>
            <person name="Neulinger S.C."/>
        </authorList>
    </citation>
    <scope>NUCLEOTIDE SEQUENCE [LARGE SCALE GENOMIC DNA]</scope>
    <source>
        <strain evidence="3 4">DSM 9895</strain>
    </source>
</reference>
<dbReference type="Proteomes" id="UP001296873">
    <property type="component" value="Unassembled WGS sequence"/>
</dbReference>
<dbReference type="CDD" id="cd03789">
    <property type="entry name" value="GT9_LPS_heptosyltransferase"/>
    <property type="match status" value="1"/>
</dbReference>
<dbReference type="EMBL" id="NRRL01000050">
    <property type="protein sequence ID" value="MBK1669482.1"/>
    <property type="molecule type" value="Genomic_DNA"/>
</dbReference>
<dbReference type="InterPro" id="IPR002201">
    <property type="entry name" value="Glyco_trans_9"/>
</dbReference>
<proteinExistence type="predicted"/>
<dbReference type="RefSeq" id="WP_200341814.1">
    <property type="nucleotide sequence ID" value="NZ_NRRL01000050.1"/>
</dbReference>
<dbReference type="Pfam" id="PF01075">
    <property type="entry name" value="Glyco_transf_9"/>
    <property type="match status" value="1"/>
</dbReference>
<name>A0ABS1DHA4_9PROT</name>
<evidence type="ECO:0000313" key="4">
    <source>
        <dbReference type="Proteomes" id="UP001296873"/>
    </source>
</evidence>
<sequence>MSGRLIYRPWLHHIQDNGSGLKRILFISATRIGDAVLSTGLCAEISRRHPDALLTVACGPGPAPLFEAHPNLERLIVMRKAKRAGHWRHLWRQVAATRWYMVVDMRRSALAWLLWTRRRAVPPAPRDGEHRLATMARTLNLEHVPEPTVWLAPEQRARADALLGDAPYRLALAPTANWPAKVWPAHNFAALVDRLTGSDGLLRDAEVVVTGGPGEQPQAQPVLDAVPSTRLVSAVGLDLPTTAAVFQRCDLFVGNDSGLMHLAAAAGTPTVGLFGPTDDRLYGPRGPHWRIARTPESMAELVHKPGFDHRIAGSQMGNLAVDTVMLQVRDLLSGDGADAP</sequence>
<evidence type="ECO:0000313" key="3">
    <source>
        <dbReference type="EMBL" id="MBK1669482.1"/>
    </source>
</evidence>